<gene>
    <name evidence="2" type="ORF">EGYM00163_LOCUS42820</name>
    <name evidence="3" type="ORF">EGYM00163_LOCUS42821</name>
</gene>
<evidence type="ECO:0000256" key="1">
    <source>
        <dbReference type="SAM" id="MobiDB-lite"/>
    </source>
</evidence>
<proteinExistence type="predicted"/>
<dbReference type="EMBL" id="HBJA01124351">
    <property type="protein sequence ID" value="CAE0831539.1"/>
    <property type="molecule type" value="Transcribed_RNA"/>
</dbReference>
<protein>
    <submittedName>
        <fullName evidence="2">Uncharacterized protein</fullName>
    </submittedName>
</protein>
<accession>A0A6T2I6F5</accession>
<feature type="region of interest" description="Disordered" evidence="1">
    <location>
        <begin position="1"/>
        <end position="49"/>
    </location>
</feature>
<sequence>MMLRDMGYGSGRDSRAPKSKAKPGSHPESQPMKPLLRRGIGHSDQMHAPRSRQAECLCQNATANRSHQRVGLCSQPQARPEVACPKAGKGPTTANACARATDGLASHFTVRGRIAILCVREASTTGRLPQLQAL</sequence>
<evidence type="ECO:0000313" key="2">
    <source>
        <dbReference type="EMBL" id="CAE0831538.1"/>
    </source>
</evidence>
<evidence type="ECO:0000313" key="3">
    <source>
        <dbReference type="EMBL" id="CAE0831539.1"/>
    </source>
</evidence>
<organism evidence="2">
    <name type="scientific">Eutreptiella gymnastica</name>
    <dbReference type="NCBI Taxonomy" id="73025"/>
    <lineage>
        <taxon>Eukaryota</taxon>
        <taxon>Discoba</taxon>
        <taxon>Euglenozoa</taxon>
        <taxon>Euglenida</taxon>
        <taxon>Spirocuta</taxon>
        <taxon>Euglenophyceae</taxon>
        <taxon>Eutreptiales</taxon>
        <taxon>Eutreptiaceae</taxon>
        <taxon>Eutreptiella</taxon>
    </lineage>
</organism>
<dbReference type="AlphaFoldDB" id="A0A6T2I6F5"/>
<dbReference type="EMBL" id="HBJA01124350">
    <property type="protein sequence ID" value="CAE0831538.1"/>
    <property type="molecule type" value="Transcribed_RNA"/>
</dbReference>
<name>A0A6T2I6F5_9EUGL</name>
<reference evidence="2" key="1">
    <citation type="submission" date="2021-01" db="EMBL/GenBank/DDBJ databases">
        <authorList>
            <person name="Corre E."/>
            <person name="Pelletier E."/>
            <person name="Niang G."/>
            <person name="Scheremetjew M."/>
            <person name="Finn R."/>
            <person name="Kale V."/>
            <person name="Holt S."/>
            <person name="Cochrane G."/>
            <person name="Meng A."/>
            <person name="Brown T."/>
            <person name="Cohen L."/>
        </authorList>
    </citation>
    <scope>NUCLEOTIDE SEQUENCE</scope>
    <source>
        <strain evidence="2">CCMP1594</strain>
    </source>
</reference>